<organism evidence="2 3">
    <name type="scientific">Nitzschia inconspicua</name>
    <dbReference type="NCBI Taxonomy" id="303405"/>
    <lineage>
        <taxon>Eukaryota</taxon>
        <taxon>Sar</taxon>
        <taxon>Stramenopiles</taxon>
        <taxon>Ochrophyta</taxon>
        <taxon>Bacillariophyta</taxon>
        <taxon>Bacillariophyceae</taxon>
        <taxon>Bacillariophycidae</taxon>
        <taxon>Bacillariales</taxon>
        <taxon>Bacillariaceae</taxon>
        <taxon>Nitzschia</taxon>
    </lineage>
</organism>
<feature type="region of interest" description="Disordered" evidence="1">
    <location>
        <begin position="105"/>
        <end position="143"/>
    </location>
</feature>
<keyword evidence="3" id="KW-1185">Reference proteome</keyword>
<protein>
    <submittedName>
        <fullName evidence="2">Uncharacterized protein</fullName>
    </submittedName>
</protein>
<accession>A0A9K3LGR4</accession>
<evidence type="ECO:0000313" key="3">
    <source>
        <dbReference type="Proteomes" id="UP000693970"/>
    </source>
</evidence>
<reference evidence="2" key="1">
    <citation type="journal article" date="2021" name="Sci. Rep.">
        <title>Diploid genomic architecture of Nitzschia inconspicua, an elite biomass production diatom.</title>
        <authorList>
            <person name="Oliver A."/>
            <person name="Podell S."/>
            <person name="Pinowska A."/>
            <person name="Traller J.C."/>
            <person name="Smith S.R."/>
            <person name="McClure R."/>
            <person name="Beliaev A."/>
            <person name="Bohutskyi P."/>
            <person name="Hill E.A."/>
            <person name="Rabines A."/>
            <person name="Zheng H."/>
            <person name="Allen L.Z."/>
            <person name="Kuo A."/>
            <person name="Grigoriev I.V."/>
            <person name="Allen A.E."/>
            <person name="Hazlebeck D."/>
            <person name="Allen E.E."/>
        </authorList>
    </citation>
    <scope>NUCLEOTIDE SEQUENCE</scope>
    <source>
        <strain evidence="2">Hildebrandi</strain>
    </source>
</reference>
<dbReference type="EMBL" id="JAGRRH010000012">
    <property type="protein sequence ID" value="KAG7362119.1"/>
    <property type="molecule type" value="Genomic_DNA"/>
</dbReference>
<evidence type="ECO:0000313" key="2">
    <source>
        <dbReference type="EMBL" id="KAG7362119.1"/>
    </source>
</evidence>
<feature type="region of interest" description="Disordered" evidence="1">
    <location>
        <begin position="1"/>
        <end position="46"/>
    </location>
</feature>
<feature type="compositionally biased region" description="Polar residues" evidence="1">
    <location>
        <begin position="127"/>
        <end position="138"/>
    </location>
</feature>
<reference evidence="2" key="2">
    <citation type="submission" date="2021-04" db="EMBL/GenBank/DDBJ databases">
        <authorList>
            <person name="Podell S."/>
        </authorList>
    </citation>
    <scope>NUCLEOTIDE SEQUENCE</scope>
    <source>
        <strain evidence="2">Hildebrandi</strain>
    </source>
</reference>
<comment type="caution">
    <text evidence="2">The sequence shown here is derived from an EMBL/GenBank/DDBJ whole genome shotgun (WGS) entry which is preliminary data.</text>
</comment>
<gene>
    <name evidence="2" type="ORF">IV203_025785</name>
</gene>
<dbReference type="OrthoDB" id="55709at2759"/>
<feature type="compositionally biased region" description="Polar residues" evidence="1">
    <location>
        <begin position="28"/>
        <end position="46"/>
    </location>
</feature>
<sequence>MNSNSGDDTMKTRSCRSSSLSCSEETGKTNTKAAVSTSASNRSTESFGVRTRNFSKFLKHPYLDAMSRRRRPMTLSEILLAERRLLRDLKLRSGWEVYPRGPPQYFTQIQAKTQEDRDNEDREDGATMSSSAHPPSSQDDCHVGRVNSLTLNDLTVYALLEVLDRYLHSSRRWRPSIIGPVVPPTPPPWTMPEDIAILDQLQSMELFQCTGAMPESMNHLLHLERIKLRSCHGLQLQTLRMNNVKDLEITDSEGILPSTFANLPQLERLKLYRIASSDANTRTIGRDWVRDLKENTFAWNNSLKDLCFCSAGLKNEDLATLLVDTLTHKFPALRALFVISNSDITSFQSIMMRWTEQYQQTSNGDLPTNFIPPSLRVLSLTGTRIQNTRAEMQSIHQFLQLYNEIGLFMTMSLPPMLRADVIQSVHLINHQLTLNRAGAPVLLSCNDNGDGRKEGPPSEEGIQQTHSKTLAMLLRRRRPLALSMWPIVLERAMNLEYVPCYQTSDDGASMQENRRWNGATFGTGGEAVMERVDRVIARARILFQNRALQNNLNNNNNNNDGVNIPFFNNGINANAPNAGVASQEDVILEGNWMEDLRAFSARSRYDAVYYLLRHGPVLLATDDRKPRCRRQRSFMARKCKRIKLF</sequence>
<dbReference type="Proteomes" id="UP000693970">
    <property type="component" value="Unassembled WGS sequence"/>
</dbReference>
<dbReference type="AlphaFoldDB" id="A0A9K3LGR4"/>
<proteinExistence type="predicted"/>
<name>A0A9K3LGR4_9STRA</name>
<evidence type="ECO:0000256" key="1">
    <source>
        <dbReference type="SAM" id="MobiDB-lite"/>
    </source>
</evidence>